<feature type="region of interest" description="Disordered" evidence="1">
    <location>
        <begin position="121"/>
        <end position="141"/>
    </location>
</feature>
<accession>Q2SDC9</accession>
<dbReference type="RefSeq" id="WP_011398410.1">
    <property type="nucleotide sequence ID" value="NC_007645.1"/>
</dbReference>
<evidence type="ECO:0000313" key="4">
    <source>
        <dbReference type="EMBL" id="ABC31345.1"/>
    </source>
</evidence>
<dbReference type="HOGENOM" id="CLU_044193_0_0_6"/>
<organism evidence="4 5">
    <name type="scientific">Hahella chejuensis (strain KCTC 2396)</name>
    <dbReference type="NCBI Taxonomy" id="349521"/>
    <lineage>
        <taxon>Bacteria</taxon>
        <taxon>Pseudomonadati</taxon>
        <taxon>Pseudomonadota</taxon>
        <taxon>Gammaproteobacteria</taxon>
        <taxon>Oceanospirillales</taxon>
        <taxon>Hahellaceae</taxon>
        <taxon>Hahella</taxon>
    </lineage>
</organism>
<evidence type="ECO:0000259" key="3">
    <source>
        <dbReference type="Pfam" id="PF07589"/>
    </source>
</evidence>
<evidence type="ECO:0000313" key="5">
    <source>
        <dbReference type="Proteomes" id="UP000000238"/>
    </source>
</evidence>
<dbReference type="AlphaFoldDB" id="Q2SDC9"/>
<name>Q2SDC9_HAHCH</name>
<gene>
    <name evidence="4" type="ordered locus">HCH_04646</name>
</gene>
<dbReference type="InterPro" id="IPR013424">
    <property type="entry name" value="Ice-binding_C"/>
</dbReference>
<protein>
    <recommendedName>
        <fullName evidence="3">Ice-binding protein C-terminal domain-containing protein</fullName>
    </recommendedName>
</protein>
<sequence>MKPIRTYSVLPLLLLSVPSLSNAGIIEWKEPVNGAFSDASNWQGGVTPKSGDTAVFNTGGASPYTVTFNDSDATTVESVEIHNDQLTIENSFAIEKNLTIGGTGGENTSLTFNNGQILFQDNPSGHNPPLTSIKSSTGGSSEMVMNNSQLSWVNLAVKMEGKSSSLVMQDHSGIEGLYLQQRDGASLVVDNSSLSLSSAFYQDDGVALFTNGAYAGLSDSFIGGKFTAEGPDTRIYHGGYLSAGGELTYRDGAYAQAGMLAGGGTINIDGAGSQLEFNSIGLYDPYSPIEFSGEVNVTNGGVFGDLSATGYSSGWVSDHMKVNLSNGSFGAQFIDNNGTISGHGQMVGKLNNKEGGRIESKGGSLTLNGDFTQDSASVLSITIGDWMLSDDTAALAIDGTATLDGFVTVQLEDAFKPKLGDAFSLFSATSIVGEFSDFSFPGLSGGMGWTWEVIAGADYETLVLKVVANHVPVPEPSTLALFGLSASLILLRRRKSA</sequence>
<keyword evidence="5" id="KW-1185">Reference proteome</keyword>
<dbReference type="NCBIfam" id="TIGR02595">
    <property type="entry name" value="PEP_CTERM"/>
    <property type="match status" value="1"/>
</dbReference>
<feature type="chain" id="PRO_5004215422" description="Ice-binding protein C-terminal domain-containing protein" evidence="2">
    <location>
        <begin position="24"/>
        <end position="497"/>
    </location>
</feature>
<evidence type="ECO:0000256" key="1">
    <source>
        <dbReference type="SAM" id="MobiDB-lite"/>
    </source>
</evidence>
<feature type="signal peptide" evidence="2">
    <location>
        <begin position="1"/>
        <end position="23"/>
    </location>
</feature>
<dbReference type="eggNOG" id="COG4625">
    <property type="taxonomic scope" value="Bacteria"/>
</dbReference>
<reference evidence="4 5" key="1">
    <citation type="journal article" date="2005" name="Nucleic Acids Res.">
        <title>Genomic blueprint of Hahella chejuensis, a marine microbe producing an algicidal agent.</title>
        <authorList>
            <person name="Jeong H."/>
            <person name="Yim J.H."/>
            <person name="Lee C."/>
            <person name="Choi S.-H."/>
            <person name="Park Y.K."/>
            <person name="Yoon S.H."/>
            <person name="Hur C.-G."/>
            <person name="Kang H.-Y."/>
            <person name="Kim D."/>
            <person name="Lee H.H."/>
            <person name="Park K.H."/>
            <person name="Park S.-H."/>
            <person name="Park H.-S."/>
            <person name="Lee H.K."/>
            <person name="Oh T.K."/>
            <person name="Kim J.F."/>
        </authorList>
    </citation>
    <scope>NUCLEOTIDE SEQUENCE [LARGE SCALE GENOMIC DNA]</scope>
    <source>
        <strain evidence="4 5">KCTC 2396</strain>
    </source>
</reference>
<dbReference type="Proteomes" id="UP000000238">
    <property type="component" value="Chromosome"/>
</dbReference>
<proteinExistence type="predicted"/>
<dbReference type="OrthoDB" id="5368632at2"/>
<feature type="domain" description="Ice-binding protein C-terminal" evidence="3">
    <location>
        <begin position="472"/>
        <end position="494"/>
    </location>
</feature>
<evidence type="ECO:0000256" key="2">
    <source>
        <dbReference type="SAM" id="SignalP"/>
    </source>
</evidence>
<keyword evidence="2" id="KW-0732">Signal</keyword>
<dbReference type="Pfam" id="PF07589">
    <property type="entry name" value="PEP-CTERM"/>
    <property type="match status" value="1"/>
</dbReference>
<dbReference type="EMBL" id="CP000155">
    <property type="protein sequence ID" value="ABC31345.1"/>
    <property type="molecule type" value="Genomic_DNA"/>
</dbReference>
<dbReference type="KEGG" id="hch:HCH_04646"/>